<dbReference type="AlphaFoldDB" id="A0AAV3YHT6"/>
<gene>
    <name evidence="2" type="ORF">PoB_000926100</name>
</gene>
<evidence type="ECO:0000313" key="2">
    <source>
        <dbReference type="EMBL" id="GFN82755.1"/>
    </source>
</evidence>
<reference evidence="2 3" key="1">
    <citation type="journal article" date="2021" name="Elife">
        <title>Chloroplast acquisition without the gene transfer in kleptoplastic sea slugs, Plakobranchus ocellatus.</title>
        <authorList>
            <person name="Maeda T."/>
            <person name="Takahashi S."/>
            <person name="Yoshida T."/>
            <person name="Shimamura S."/>
            <person name="Takaki Y."/>
            <person name="Nagai Y."/>
            <person name="Toyoda A."/>
            <person name="Suzuki Y."/>
            <person name="Arimoto A."/>
            <person name="Ishii H."/>
            <person name="Satoh N."/>
            <person name="Nishiyama T."/>
            <person name="Hasebe M."/>
            <person name="Maruyama T."/>
            <person name="Minagawa J."/>
            <person name="Obokata J."/>
            <person name="Shigenobu S."/>
        </authorList>
    </citation>
    <scope>NUCLEOTIDE SEQUENCE [LARGE SCALE GENOMIC DNA]</scope>
</reference>
<sequence length="114" mass="12649">MSPQFGCFIDKAENGKKKSPKIIKAVFKPSLILLTIFSYFALADKPADYSMLLEKGNDKACLVAVGLLGLTLALLVYLIVKKRSSSENETEPPSKRKWQLSEVSLELTYFGPYG</sequence>
<feature type="transmembrane region" description="Helical" evidence="1">
    <location>
        <begin position="62"/>
        <end position="80"/>
    </location>
</feature>
<keyword evidence="3" id="KW-1185">Reference proteome</keyword>
<proteinExistence type="predicted"/>
<keyword evidence="1" id="KW-0812">Transmembrane</keyword>
<accession>A0AAV3YHT6</accession>
<name>A0AAV3YHT6_9GAST</name>
<evidence type="ECO:0000256" key="1">
    <source>
        <dbReference type="SAM" id="Phobius"/>
    </source>
</evidence>
<feature type="transmembrane region" description="Helical" evidence="1">
    <location>
        <begin position="25"/>
        <end position="42"/>
    </location>
</feature>
<dbReference type="EMBL" id="BLXT01001037">
    <property type="protein sequence ID" value="GFN82755.1"/>
    <property type="molecule type" value="Genomic_DNA"/>
</dbReference>
<dbReference type="Proteomes" id="UP000735302">
    <property type="component" value="Unassembled WGS sequence"/>
</dbReference>
<organism evidence="2 3">
    <name type="scientific">Plakobranchus ocellatus</name>
    <dbReference type="NCBI Taxonomy" id="259542"/>
    <lineage>
        <taxon>Eukaryota</taxon>
        <taxon>Metazoa</taxon>
        <taxon>Spiralia</taxon>
        <taxon>Lophotrochozoa</taxon>
        <taxon>Mollusca</taxon>
        <taxon>Gastropoda</taxon>
        <taxon>Heterobranchia</taxon>
        <taxon>Euthyneura</taxon>
        <taxon>Panpulmonata</taxon>
        <taxon>Sacoglossa</taxon>
        <taxon>Placobranchoidea</taxon>
        <taxon>Plakobranchidae</taxon>
        <taxon>Plakobranchus</taxon>
    </lineage>
</organism>
<keyword evidence="1" id="KW-0472">Membrane</keyword>
<protein>
    <submittedName>
        <fullName evidence="2">Uncharacterized protein</fullName>
    </submittedName>
</protein>
<keyword evidence="1" id="KW-1133">Transmembrane helix</keyword>
<comment type="caution">
    <text evidence="2">The sequence shown here is derived from an EMBL/GenBank/DDBJ whole genome shotgun (WGS) entry which is preliminary data.</text>
</comment>
<evidence type="ECO:0000313" key="3">
    <source>
        <dbReference type="Proteomes" id="UP000735302"/>
    </source>
</evidence>